<protein>
    <recommendedName>
        <fullName evidence="4">RRM domain-containing protein</fullName>
    </recommendedName>
</protein>
<dbReference type="Gene3D" id="3.30.70.330">
    <property type="match status" value="1"/>
</dbReference>
<dbReference type="Pfam" id="PF00076">
    <property type="entry name" value="RRM_1"/>
    <property type="match status" value="1"/>
</dbReference>
<keyword evidence="6" id="KW-1185">Reference proteome</keyword>
<feature type="region of interest" description="Disordered" evidence="3">
    <location>
        <begin position="292"/>
        <end position="356"/>
    </location>
</feature>
<dbReference type="PROSITE" id="PS51257">
    <property type="entry name" value="PROKAR_LIPOPROTEIN"/>
    <property type="match status" value="1"/>
</dbReference>
<dbReference type="AlphaFoldDB" id="A0A383WHZ9"/>
<feature type="region of interest" description="Disordered" evidence="3">
    <location>
        <begin position="17"/>
        <end position="121"/>
    </location>
</feature>
<sequence>MQHTKIIIKKLSASLFGKEQGEGSSLNTNGSTSCFDDSNDSSDGFQEYQQPASPCYQQAVGQPTPDSTTQLTKVPAASESSCSPQLQPAKDAAASAASAPQQPRVAQQQQQQQRAGVPASGAGRSSFFFARVPPTITQEQLVELFSKYGAVEDLNLFRPFAEAKTSKGCGIVRFSSAAAAATAKSVLHGKFKWTDTAPPMVVEWVNEDKMRSTCCKAGSNEVVLEPKSETARSKQHSQSSTVQSSTMHSSGGNDSSVSSSSAQHIGDLTLASMLSSGTGHAMDIGSSMGSDQVLLRQSGGGSRHSGSQVQSLQQLLMKQQQQQQMMMMRQQPPPPPRAGYSGNSGSSNVQQQRQQLQQGAAVAAAAAAMAARQGVLAGAQRTPHQHNSGFNSDPLPDISAAMAAAAAAQQQQQQQQDIVQAEMQAATNSAAQFAAQQQQQQQQQQQVYVMMMGYAQQQQQMQQQLQQQCQDHAMAMAAGLDPAAQQQVLKQSGSFNAGLSGFCLMDTSSMSGLQQDCMQNNSNVSHPSLALNAAGALGSAADGGLDCYNCYNGLMMHARNNALSGSCAVLPPPPQQPCDSLAAAAAAAGITSGAGSRTPWRQVSMSTDGTYGSAAAAAAAAKAATVAAAASASGLARSGYGNAVTESQQQLLQRQIMSAGCNVLSGGNNMSFSGPVSGSCLPNGPAAFRKQPPPQQQQQAMHYEEQWMSGCGVGGYFDLQPSSSHNSGSFHAGLGQAGLSAGQAAGPSSAQQHAAVMAGASGGLPNLRAISDSCMMAGDGFGAQRQQQQLLQQLQQGMAARRNLHGSNPATNYHQQQQQQLNILAARPPSSAVSGSCLPSSPHDGDAMAAAAAAAAAVSGSFAMAEAADGTADGLSAQLNAINLASAGLNTPAAAAAAAAAGVTSDGSGDRVSVAVASGAPVVQALALHLDSITNLSGAEVQIRSDAGTLMVWLTGSAQQVQTAHNIVNLLLSQQLQQQ</sequence>
<feature type="region of interest" description="Disordered" evidence="3">
    <location>
        <begin position="225"/>
        <end position="262"/>
    </location>
</feature>
<feature type="compositionally biased region" description="Low complexity" evidence="3">
    <location>
        <begin position="87"/>
        <end position="119"/>
    </location>
</feature>
<proteinExistence type="predicted"/>
<reference evidence="5 6" key="1">
    <citation type="submission" date="2016-10" db="EMBL/GenBank/DDBJ databases">
        <authorList>
            <person name="Cai Z."/>
        </authorList>
    </citation>
    <scope>NUCLEOTIDE SEQUENCE [LARGE SCALE GENOMIC DNA]</scope>
</reference>
<dbReference type="SMART" id="SM00360">
    <property type="entry name" value="RRM"/>
    <property type="match status" value="1"/>
</dbReference>
<accession>A0A383WHZ9</accession>
<evidence type="ECO:0000256" key="2">
    <source>
        <dbReference type="PROSITE-ProRule" id="PRU00176"/>
    </source>
</evidence>
<dbReference type="Proteomes" id="UP000256970">
    <property type="component" value="Unassembled WGS sequence"/>
</dbReference>
<dbReference type="PANTHER" id="PTHR10352">
    <property type="entry name" value="EUKARYOTIC TRANSLATION INITIATION FACTOR 3 SUBUNIT G"/>
    <property type="match status" value="1"/>
</dbReference>
<dbReference type="GO" id="GO:0003723">
    <property type="term" value="F:RNA binding"/>
    <property type="evidence" value="ECO:0007669"/>
    <property type="project" value="UniProtKB-UniRule"/>
</dbReference>
<evidence type="ECO:0000313" key="6">
    <source>
        <dbReference type="Proteomes" id="UP000256970"/>
    </source>
</evidence>
<dbReference type="InterPro" id="IPR000504">
    <property type="entry name" value="RRM_dom"/>
</dbReference>
<keyword evidence="1 2" id="KW-0694">RNA-binding</keyword>
<dbReference type="InterPro" id="IPR012677">
    <property type="entry name" value="Nucleotide-bd_a/b_plait_sf"/>
</dbReference>
<name>A0A383WHZ9_TETOB</name>
<dbReference type="InterPro" id="IPR035979">
    <property type="entry name" value="RBD_domain_sf"/>
</dbReference>
<dbReference type="SUPFAM" id="SSF54928">
    <property type="entry name" value="RNA-binding domain, RBD"/>
    <property type="match status" value="1"/>
</dbReference>
<dbReference type="PROSITE" id="PS50102">
    <property type="entry name" value="RRM"/>
    <property type="match status" value="1"/>
</dbReference>
<evidence type="ECO:0000313" key="5">
    <source>
        <dbReference type="EMBL" id="SZX77105.1"/>
    </source>
</evidence>
<evidence type="ECO:0000259" key="4">
    <source>
        <dbReference type="PROSITE" id="PS50102"/>
    </source>
</evidence>
<feature type="domain" description="RRM" evidence="4">
    <location>
        <begin position="125"/>
        <end position="207"/>
    </location>
</feature>
<feature type="compositionally biased region" description="Low complexity" evidence="3">
    <location>
        <begin position="236"/>
        <end position="261"/>
    </location>
</feature>
<feature type="compositionally biased region" description="Polar residues" evidence="3">
    <location>
        <begin position="22"/>
        <end position="86"/>
    </location>
</feature>
<feature type="compositionally biased region" description="Low complexity" evidence="3">
    <location>
        <begin position="304"/>
        <end position="330"/>
    </location>
</feature>
<evidence type="ECO:0000256" key="1">
    <source>
        <dbReference type="ARBA" id="ARBA00022884"/>
    </source>
</evidence>
<evidence type="ECO:0000256" key="3">
    <source>
        <dbReference type="SAM" id="MobiDB-lite"/>
    </source>
</evidence>
<dbReference type="EMBL" id="FNXT01001273">
    <property type="protein sequence ID" value="SZX77105.1"/>
    <property type="molecule type" value="Genomic_DNA"/>
</dbReference>
<gene>
    <name evidence="5" type="ORF">BQ4739_LOCUS17451</name>
</gene>
<organism evidence="5 6">
    <name type="scientific">Tetradesmus obliquus</name>
    <name type="common">Green alga</name>
    <name type="synonym">Acutodesmus obliquus</name>
    <dbReference type="NCBI Taxonomy" id="3088"/>
    <lineage>
        <taxon>Eukaryota</taxon>
        <taxon>Viridiplantae</taxon>
        <taxon>Chlorophyta</taxon>
        <taxon>core chlorophytes</taxon>
        <taxon>Chlorophyceae</taxon>
        <taxon>CS clade</taxon>
        <taxon>Sphaeropleales</taxon>
        <taxon>Scenedesmaceae</taxon>
        <taxon>Tetradesmus</taxon>
    </lineage>
</organism>